<accession>A0A8B8I4C7</accession>
<protein>
    <submittedName>
        <fullName evidence="7">Pheromone-binding protein-like</fullName>
    </submittedName>
</protein>
<feature type="disulfide bond" evidence="4">
    <location>
        <begin position="40"/>
        <end position="75"/>
    </location>
</feature>
<keyword evidence="4" id="KW-1015">Disulfide bond</keyword>
<dbReference type="Proteomes" id="UP001652626">
    <property type="component" value="Chromosome 18"/>
</dbReference>
<dbReference type="GO" id="GO:0005615">
    <property type="term" value="C:extracellular space"/>
    <property type="evidence" value="ECO:0007669"/>
    <property type="project" value="TreeGrafter"/>
</dbReference>
<dbReference type="RefSeq" id="XP_026490976.1">
    <property type="nucleotide sequence ID" value="XM_026635191.2"/>
</dbReference>
<evidence type="ECO:0000256" key="4">
    <source>
        <dbReference type="PIRSR" id="PIRSR015604-1"/>
    </source>
</evidence>
<sequence length="163" mass="18233">MAKYFVLVALVLVALGVTEISSNETMKNITASFVKVLDDCKKELNLGDNVLADLYYFWKQDRALAHRDTGCAIVCMSKKLNLLDTTGKLHHGNAQEFAVRHGAGDDMASKLVTTVHECEQRHEVEEDPCVRALEVAKCFKDAMHEIDWAPKIDVIITEVLTEI</sequence>
<dbReference type="PIRSF" id="PIRSF015604">
    <property type="entry name" value="Odorant/phero_bd"/>
    <property type="match status" value="1"/>
</dbReference>
<keyword evidence="2" id="KW-0813">Transport</keyword>
<evidence type="ECO:0000256" key="2">
    <source>
        <dbReference type="ARBA" id="ARBA00022448"/>
    </source>
</evidence>
<evidence type="ECO:0000256" key="5">
    <source>
        <dbReference type="SAM" id="SignalP"/>
    </source>
</evidence>
<dbReference type="SUPFAM" id="SSF47565">
    <property type="entry name" value="Insect pheromone/odorant-binding proteins"/>
    <property type="match status" value="1"/>
</dbReference>
<dbReference type="OrthoDB" id="7413278at2759"/>
<dbReference type="SMART" id="SM00708">
    <property type="entry name" value="PhBP"/>
    <property type="match status" value="1"/>
</dbReference>
<keyword evidence="6" id="KW-1185">Reference proteome</keyword>
<comment type="similarity">
    <text evidence="1">Belongs to the PBP/GOBP family.</text>
</comment>
<feature type="signal peptide" evidence="5">
    <location>
        <begin position="1"/>
        <end position="16"/>
    </location>
</feature>
<proteinExistence type="inferred from homology"/>
<dbReference type="OMA" id="GCAIVCM"/>
<feature type="disulfide bond" evidence="4">
    <location>
        <begin position="71"/>
        <end position="129"/>
    </location>
</feature>
<dbReference type="GO" id="GO:0007608">
    <property type="term" value="P:sensory perception of smell"/>
    <property type="evidence" value="ECO:0007669"/>
    <property type="project" value="TreeGrafter"/>
</dbReference>
<keyword evidence="3 5" id="KW-0732">Signal</keyword>
<dbReference type="CDD" id="cd23992">
    <property type="entry name" value="PBP_GOBP"/>
    <property type="match status" value="1"/>
</dbReference>
<feature type="chain" id="PRO_5034017392" evidence="5">
    <location>
        <begin position="17"/>
        <end position="163"/>
    </location>
</feature>
<reference evidence="7" key="1">
    <citation type="submission" date="2025-08" db="UniProtKB">
        <authorList>
            <consortium name="RefSeq"/>
        </authorList>
    </citation>
    <scope>IDENTIFICATION</scope>
    <source>
        <tissue evidence="7">Whole body</tissue>
    </source>
</reference>
<organism evidence="6 7">
    <name type="scientific">Vanessa tameamea</name>
    <name type="common">Kamehameha butterfly</name>
    <dbReference type="NCBI Taxonomy" id="334116"/>
    <lineage>
        <taxon>Eukaryota</taxon>
        <taxon>Metazoa</taxon>
        <taxon>Ecdysozoa</taxon>
        <taxon>Arthropoda</taxon>
        <taxon>Hexapoda</taxon>
        <taxon>Insecta</taxon>
        <taxon>Pterygota</taxon>
        <taxon>Neoptera</taxon>
        <taxon>Endopterygota</taxon>
        <taxon>Lepidoptera</taxon>
        <taxon>Glossata</taxon>
        <taxon>Ditrysia</taxon>
        <taxon>Papilionoidea</taxon>
        <taxon>Nymphalidae</taxon>
        <taxon>Nymphalinae</taxon>
        <taxon>Vanessa</taxon>
    </lineage>
</organism>
<name>A0A8B8I4C7_VANTA</name>
<evidence type="ECO:0000256" key="1">
    <source>
        <dbReference type="ARBA" id="ARBA00008098"/>
    </source>
</evidence>
<gene>
    <name evidence="7" type="primary">LOC113397045</name>
</gene>
<dbReference type="InterPro" id="IPR036728">
    <property type="entry name" value="PBP_GOBP_sf"/>
</dbReference>
<dbReference type="AlphaFoldDB" id="A0A8B8I4C7"/>
<dbReference type="InterPro" id="IPR006170">
    <property type="entry name" value="PBP/GOBP"/>
</dbReference>
<evidence type="ECO:0000313" key="7">
    <source>
        <dbReference type="RefSeq" id="XP_026490976.1"/>
    </source>
</evidence>
<dbReference type="PANTHER" id="PTHR11857">
    <property type="entry name" value="ODORANT BINDING PROTEIN-RELATED"/>
    <property type="match status" value="1"/>
</dbReference>
<evidence type="ECO:0000313" key="6">
    <source>
        <dbReference type="Proteomes" id="UP001652626"/>
    </source>
</evidence>
<dbReference type="PRINTS" id="PR00484">
    <property type="entry name" value="PBPGOBP"/>
</dbReference>
<dbReference type="Gene3D" id="1.10.238.20">
    <property type="entry name" value="Pheromone/general odorant binding protein domain"/>
    <property type="match status" value="1"/>
</dbReference>
<dbReference type="InterPro" id="IPR006072">
    <property type="entry name" value="Odorant/phero-bd_Lep"/>
</dbReference>
<dbReference type="Pfam" id="PF01395">
    <property type="entry name" value="PBP_GOBP"/>
    <property type="match status" value="1"/>
</dbReference>
<feature type="disulfide bond" evidence="4">
    <location>
        <begin position="118"/>
        <end position="138"/>
    </location>
</feature>
<evidence type="ECO:0000256" key="3">
    <source>
        <dbReference type="ARBA" id="ARBA00022729"/>
    </source>
</evidence>
<dbReference type="GO" id="GO:0005549">
    <property type="term" value="F:odorant binding"/>
    <property type="evidence" value="ECO:0007669"/>
    <property type="project" value="InterPro"/>
</dbReference>
<dbReference type="GeneID" id="113397045"/>